<feature type="compositionally biased region" description="Low complexity" evidence="8">
    <location>
        <begin position="496"/>
        <end position="515"/>
    </location>
</feature>
<dbReference type="InterPro" id="IPR017441">
    <property type="entry name" value="Protein_kinase_ATP_BS"/>
</dbReference>
<sequence>MPFILARPHRHPPCRYRHPRSTEPLTGRQHSRNLIPPPPTRQVRSVKPALQPGRLLATRYRLIDQIGAGGMSVIWRAHDEVLDRVVALKVLAPSLAADARFRDMVREEARAAAQLVHPHVTSVHDYGETVAPDGAITSFVVMELLSGEELECRLTEGPLPWPEAVEVGAQVADALAAAHRLGVVHRDVTTANVMMTPVGAKVLDFGIATRIGAPDDDEDGATFGTPAYVAPERLDGSPAQPATDVYSLGVLLHETLTGRVPYPADTWEELSAALADGAPPTLDGVPGLPPAVAQICLRCLSRDPADRPTARQVAAVLRDQLLPADPQATTMLAPTVTLPAIQAPVGVAAAAGTAAGSAAAGSTAFAAPPASTTAAGLNGFAVPPAGTAAPAASGSAPFALPPTGEPGPVTAGSAVPSGPTDGPPAGEPARRRRPWLRPVLAAAAVLTGAALLVPALLPDDTDPPTALPSTEPTGADPTAPATGSAEPQPPVPPSPTVAVPRSPTASPPSAGSPGTLAEAANRLEAVIDAGVADGGIRDDVGLDLRNELRNLTRAVGLGESELGPGVARLREKVSTRLREEGLSPAYARQLDEAIRGLGAAQT</sequence>
<dbReference type="InterPro" id="IPR008266">
    <property type="entry name" value="Tyr_kinase_AS"/>
</dbReference>
<keyword evidence="11" id="KW-1185">Reference proteome</keyword>
<evidence type="ECO:0000313" key="11">
    <source>
        <dbReference type="Proteomes" id="UP000283832"/>
    </source>
</evidence>
<keyword evidence="3" id="KW-0808">Transferase</keyword>
<dbReference type="InterPro" id="IPR011009">
    <property type="entry name" value="Kinase-like_dom_sf"/>
</dbReference>
<dbReference type="GO" id="GO:0004674">
    <property type="term" value="F:protein serine/threonine kinase activity"/>
    <property type="evidence" value="ECO:0007669"/>
    <property type="project" value="UniProtKB-KW"/>
</dbReference>
<dbReference type="PANTHER" id="PTHR43289:SF6">
    <property type="entry name" value="SERINE_THREONINE-PROTEIN KINASE NEKL-3"/>
    <property type="match status" value="1"/>
</dbReference>
<name>A0A418MQJ9_9ACTN</name>
<gene>
    <name evidence="10" type="ORF">D2L64_20885</name>
</gene>
<evidence type="ECO:0000256" key="5">
    <source>
        <dbReference type="ARBA" id="ARBA00022777"/>
    </source>
</evidence>
<dbReference type="AlphaFoldDB" id="A0A418MQJ9"/>
<protein>
    <recommendedName>
        <fullName evidence="1">non-specific serine/threonine protein kinase</fullName>
        <ecNumber evidence="1">2.7.11.1</ecNumber>
    </recommendedName>
</protein>
<feature type="region of interest" description="Disordered" evidence="8">
    <location>
        <begin position="387"/>
        <end position="433"/>
    </location>
</feature>
<dbReference type="CDD" id="cd14014">
    <property type="entry name" value="STKc_PknB_like"/>
    <property type="match status" value="1"/>
</dbReference>
<dbReference type="PROSITE" id="PS50011">
    <property type="entry name" value="PROTEIN_KINASE_DOM"/>
    <property type="match status" value="1"/>
</dbReference>
<dbReference type="PROSITE" id="PS00107">
    <property type="entry name" value="PROTEIN_KINASE_ATP"/>
    <property type="match status" value="1"/>
</dbReference>
<dbReference type="Gene3D" id="1.10.510.10">
    <property type="entry name" value="Transferase(Phosphotransferase) domain 1"/>
    <property type="match status" value="1"/>
</dbReference>
<keyword evidence="5 10" id="KW-0418">Kinase</keyword>
<comment type="caution">
    <text evidence="10">The sequence shown here is derived from an EMBL/GenBank/DDBJ whole genome shotgun (WGS) entry which is preliminary data.</text>
</comment>
<proteinExistence type="predicted"/>
<dbReference type="PANTHER" id="PTHR43289">
    <property type="entry name" value="MITOGEN-ACTIVATED PROTEIN KINASE KINASE KINASE 20-RELATED"/>
    <property type="match status" value="1"/>
</dbReference>
<evidence type="ECO:0000256" key="8">
    <source>
        <dbReference type="SAM" id="MobiDB-lite"/>
    </source>
</evidence>
<feature type="region of interest" description="Disordered" evidence="8">
    <location>
        <begin position="460"/>
        <end position="515"/>
    </location>
</feature>
<dbReference type="Gene3D" id="3.30.200.20">
    <property type="entry name" value="Phosphorylase Kinase, domain 1"/>
    <property type="match status" value="1"/>
</dbReference>
<dbReference type="GO" id="GO:0005524">
    <property type="term" value="F:ATP binding"/>
    <property type="evidence" value="ECO:0007669"/>
    <property type="project" value="UniProtKB-UniRule"/>
</dbReference>
<feature type="domain" description="Protein kinase" evidence="9">
    <location>
        <begin position="60"/>
        <end position="322"/>
    </location>
</feature>
<organism evidence="10 11">
    <name type="scientific">Micromonospora radicis</name>
    <dbReference type="NCBI Taxonomy" id="1894971"/>
    <lineage>
        <taxon>Bacteria</taxon>
        <taxon>Bacillati</taxon>
        <taxon>Actinomycetota</taxon>
        <taxon>Actinomycetes</taxon>
        <taxon>Micromonosporales</taxon>
        <taxon>Micromonosporaceae</taxon>
        <taxon>Micromonospora</taxon>
    </lineage>
</organism>
<dbReference type="PROSITE" id="PS00109">
    <property type="entry name" value="PROTEIN_KINASE_TYR"/>
    <property type="match status" value="1"/>
</dbReference>
<dbReference type="Proteomes" id="UP000283832">
    <property type="component" value="Unassembled WGS sequence"/>
</dbReference>
<dbReference type="EC" id="2.7.11.1" evidence="1"/>
<evidence type="ECO:0000313" key="10">
    <source>
        <dbReference type="EMBL" id="RIV35915.1"/>
    </source>
</evidence>
<evidence type="ECO:0000256" key="1">
    <source>
        <dbReference type="ARBA" id="ARBA00012513"/>
    </source>
</evidence>
<keyword evidence="2 10" id="KW-0723">Serine/threonine-protein kinase</keyword>
<dbReference type="OrthoDB" id="4408092at2"/>
<evidence type="ECO:0000256" key="4">
    <source>
        <dbReference type="ARBA" id="ARBA00022741"/>
    </source>
</evidence>
<evidence type="ECO:0000259" key="9">
    <source>
        <dbReference type="PROSITE" id="PS50011"/>
    </source>
</evidence>
<dbReference type="EMBL" id="QXEC01000023">
    <property type="protein sequence ID" value="RIV35915.1"/>
    <property type="molecule type" value="Genomic_DNA"/>
</dbReference>
<evidence type="ECO:0000256" key="2">
    <source>
        <dbReference type="ARBA" id="ARBA00022527"/>
    </source>
</evidence>
<evidence type="ECO:0000256" key="6">
    <source>
        <dbReference type="ARBA" id="ARBA00022840"/>
    </source>
</evidence>
<dbReference type="InterPro" id="IPR000719">
    <property type="entry name" value="Prot_kinase_dom"/>
</dbReference>
<dbReference type="SUPFAM" id="SSF56112">
    <property type="entry name" value="Protein kinase-like (PK-like)"/>
    <property type="match status" value="1"/>
</dbReference>
<evidence type="ECO:0000256" key="3">
    <source>
        <dbReference type="ARBA" id="ARBA00022679"/>
    </source>
</evidence>
<feature type="binding site" evidence="7">
    <location>
        <position position="89"/>
    </location>
    <ligand>
        <name>ATP</name>
        <dbReference type="ChEBI" id="CHEBI:30616"/>
    </ligand>
</feature>
<dbReference type="Pfam" id="PF00069">
    <property type="entry name" value="Pkinase"/>
    <property type="match status" value="1"/>
</dbReference>
<accession>A0A418MQJ9</accession>
<feature type="compositionally biased region" description="Low complexity" evidence="8">
    <location>
        <begin position="387"/>
        <end position="398"/>
    </location>
</feature>
<evidence type="ECO:0000256" key="7">
    <source>
        <dbReference type="PROSITE-ProRule" id="PRU10141"/>
    </source>
</evidence>
<feature type="compositionally biased region" description="Basic residues" evidence="8">
    <location>
        <begin position="7"/>
        <end position="19"/>
    </location>
</feature>
<keyword evidence="4 7" id="KW-0547">Nucleotide-binding</keyword>
<feature type="region of interest" description="Disordered" evidence="8">
    <location>
        <begin position="7"/>
        <end position="45"/>
    </location>
</feature>
<reference evidence="10 11" key="1">
    <citation type="submission" date="2018-08" db="EMBL/GenBank/DDBJ databases">
        <title>Jishengella sp. nov., isolated from a root of Azadirachta indica A. Juss. var. siamensis Valenton.</title>
        <authorList>
            <person name="Kuncharoen N."/>
            <person name="Tanasupawat S."/>
            <person name="Kudo T."/>
            <person name="Ohkuma M."/>
        </authorList>
    </citation>
    <scope>NUCLEOTIDE SEQUENCE [LARGE SCALE GENOMIC DNA]</scope>
    <source>
        <strain evidence="10 11">AZ1-13</strain>
    </source>
</reference>
<keyword evidence="6 7" id="KW-0067">ATP-binding</keyword>